<evidence type="ECO:0000313" key="1">
    <source>
        <dbReference type="EMBL" id="JAA50208.1"/>
    </source>
</evidence>
<dbReference type="EMBL" id="GABZ01003317">
    <property type="protein sequence ID" value="JAA50208.1"/>
    <property type="molecule type" value="mRNA"/>
</dbReference>
<accession>K9IPR6</accession>
<proteinExistence type="evidence at transcript level"/>
<feature type="non-terminal residue" evidence="1">
    <location>
        <position position="68"/>
    </location>
</feature>
<protein>
    <submittedName>
        <fullName evidence="1">Uncharacterized protein</fullName>
    </submittedName>
</protein>
<organism evidence="1">
    <name type="scientific">Desmodus rotundus</name>
    <name type="common">Vampire bat</name>
    <dbReference type="NCBI Taxonomy" id="9430"/>
    <lineage>
        <taxon>Eukaryota</taxon>
        <taxon>Metazoa</taxon>
        <taxon>Chordata</taxon>
        <taxon>Craniata</taxon>
        <taxon>Vertebrata</taxon>
        <taxon>Euteleostomi</taxon>
        <taxon>Mammalia</taxon>
        <taxon>Eutheria</taxon>
        <taxon>Laurasiatheria</taxon>
        <taxon>Chiroptera</taxon>
        <taxon>Yangochiroptera</taxon>
        <taxon>Phyllostomidae</taxon>
        <taxon>Desmodontinae</taxon>
        <taxon>Desmodus</taxon>
    </lineage>
</organism>
<reference evidence="1" key="1">
    <citation type="submission" date="2012-11" db="EMBL/GenBank/DDBJ databases">
        <title>The Vampirome: Transcriptome and Proteome Analysis of the Submandibular and Accessory Glands of the Vampire Bat and Vector of Human Rabies, Desmodus rotundus.</title>
        <authorList>
            <person name="Francischetti I.M.B."/>
            <person name="Assumpcao T.C.F."/>
            <person name="Ma D."/>
            <person name="Vicente E.C."/>
            <person name="Ribeiro J.M.C."/>
        </authorList>
    </citation>
    <scope>NUCLEOTIDE SEQUENCE</scope>
    <source>
        <tissue evidence="1">Salivary gland</tissue>
    </source>
</reference>
<sequence length="68" mass="7845">LPGDGQLCSLPKYSSSCDRFKVCSGVYADRLFCDLLLSHNKTFSLQEEKVFLICLDLRKPLLMWIFKN</sequence>
<name>K9IPR6_DESRO</name>
<feature type="non-terminal residue" evidence="1">
    <location>
        <position position="1"/>
    </location>
</feature>
<dbReference type="AlphaFoldDB" id="K9IPR6"/>